<name>F2LV20_HIPMA</name>
<dbReference type="EMBL" id="CP002606">
    <property type="protein sequence ID" value="AEA33604.1"/>
    <property type="molecule type" value="Genomic_DNA"/>
</dbReference>
<evidence type="ECO:0000313" key="1">
    <source>
        <dbReference type="EMBL" id="AEA33604.1"/>
    </source>
</evidence>
<dbReference type="InterPro" id="IPR012337">
    <property type="entry name" value="RNaseH-like_sf"/>
</dbReference>
<gene>
    <name evidence="1" type="ordered locus">Hipma_0634</name>
</gene>
<dbReference type="InterPro" id="IPR036397">
    <property type="entry name" value="RNaseH_sf"/>
</dbReference>
<accession>F2LV20</accession>
<dbReference type="RefSeq" id="WP_013681645.1">
    <property type="nucleotide sequence ID" value="NC_015318.1"/>
</dbReference>
<reference evidence="2" key="2">
    <citation type="submission" date="2011-03" db="EMBL/GenBank/DDBJ databases">
        <title>The complete genome of Hippea maritima DSM 10411.</title>
        <authorList>
            <consortium name="US DOE Joint Genome Institute (JGI-PGF)"/>
            <person name="Lucas S."/>
            <person name="Copeland A."/>
            <person name="Lapidus A."/>
            <person name="Bruce D."/>
            <person name="Goodwin L."/>
            <person name="Pitluck S."/>
            <person name="Peters L."/>
            <person name="Kyrpides N."/>
            <person name="Mavromatis K."/>
            <person name="Pagani I."/>
            <person name="Ivanova N."/>
            <person name="Mikhailova N."/>
            <person name="Lu M."/>
            <person name="Detter J.C."/>
            <person name="Tapia R."/>
            <person name="Han C."/>
            <person name="Land M."/>
            <person name="Hauser L."/>
            <person name="Markowitz V."/>
            <person name="Cheng J.-F."/>
            <person name="Hugenholtz P."/>
            <person name="Woyke T."/>
            <person name="Wu D."/>
            <person name="Spring S."/>
            <person name="Schroeder M."/>
            <person name="Brambilla E."/>
            <person name="Klenk H.-P."/>
            <person name="Eisen J.A."/>
        </authorList>
    </citation>
    <scope>NUCLEOTIDE SEQUENCE [LARGE SCALE GENOMIC DNA]</scope>
    <source>
        <strain evidence="2">ATCC 700847 / DSM 10411 / MH2</strain>
    </source>
</reference>
<organism evidence="1 2">
    <name type="scientific">Hippea maritima (strain ATCC 700847 / DSM 10411 / MH2)</name>
    <dbReference type="NCBI Taxonomy" id="760142"/>
    <lineage>
        <taxon>Bacteria</taxon>
        <taxon>Pseudomonadati</taxon>
        <taxon>Campylobacterota</taxon>
        <taxon>Desulfurellia</taxon>
        <taxon>Desulfurellales</taxon>
        <taxon>Hippeaceae</taxon>
        <taxon>Hippea</taxon>
    </lineage>
</organism>
<dbReference type="InterPro" id="IPR009773">
    <property type="entry name" value="Lactococcus_phage_712_M3"/>
</dbReference>
<dbReference type="HOGENOM" id="CLU_1667004_0_0_7"/>
<keyword evidence="2" id="KW-1185">Reference proteome</keyword>
<dbReference type="OrthoDB" id="9805499at2"/>
<dbReference type="InParanoid" id="F2LV20"/>
<dbReference type="STRING" id="760142.Hipma_0634"/>
<dbReference type="SUPFAM" id="SSF53098">
    <property type="entry name" value="Ribonuclease H-like"/>
    <property type="match status" value="1"/>
</dbReference>
<dbReference type="Proteomes" id="UP000008139">
    <property type="component" value="Chromosome"/>
</dbReference>
<sequence length="158" mass="17837">MILACDPGTKHCAFALYKDGKLIATYKVKSTFDKLKGFFSALNIKNYIFVIEDQYLNLNVRTLKALVEIRATVLTLARIYNASNCIVVPPQKWQRTMLGVHIKSKREQRKNASRLAASEIAKEKVKDSDVADAICIGDYANRIHSLQAQQNCNTPLYI</sequence>
<dbReference type="GO" id="GO:0003676">
    <property type="term" value="F:nucleic acid binding"/>
    <property type="evidence" value="ECO:0007669"/>
    <property type="project" value="InterPro"/>
</dbReference>
<evidence type="ECO:0000313" key="2">
    <source>
        <dbReference type="Proteomes" id="UP000008139"/>
    </source>
</evidence>
<dbReference type="Gene3D" id="3.30.420.10">
    <property type="entry name" value="Ribonuclease H-like superfamily/Ribonuclease H"/>
    <property type="match status" value="1"/>
</dbReference>
<reference evidence="1 2" key="1">
    <citation type="journal article" date="2011" name="Stand. Genomic Sci.">
        <title>Complete genome sequence of the thermophilic sulfur-reducer Hippea maritima type strain (MH(2)).</title>
        <authorList>
            <person name="Huntemann M."/>
            <person name="Lu M."/>
            <person name="Nolan M."/>
            <person name="Lapidus A."/>
            <person name="Lucas S."/>
            <person name="Hammon N."/>
            <person name="Deshpande S."/>
            <person name="Cheng J.F."/>
            <person name="Tapia R."/>
            <person name="Han C."/>
            <person name="Goodwin L."/>
            <person name="Pitluck S."/>
            <person name="Liolios K."/>
            <person name="Pagani I."/>
            <person name="Ivanova N."/>
            <person name="Ovchinikova G."/>
            <person name="Pati A."/>
            <person name="Chen A."/>
            <person name="Palaniappan K."/>
            <person name="Land M."/>
            <person name="Hauser L."/>
            <person name="Jeffries C.D."/>
            <person name="Detter J.C."/>
            <person name="Brambilla E.M."/>
            <person name="Rohde M."/>
            <person name="Spring S."/>
            <person name="Goker M."/>
            <person name="Woyke T."/>
            <person name="Bristow J."/>
            <person name="Eisen J.A."/>
            <person name="Markowitz V."/>
            <person name="Hugenholtz P."/>
            <person name="Kyrpides N.C."/>
            <person name="Klenk H.P."/>
            <person name="Mavromatis K."/>
        </authorList>
    </citation>
    <scope>NUCLEOTIDE SEQUENCE [LARGE SCALE GENOMIC DNA]</scope>
    <source>
        <strain evidence="2">ATCC 700847 / DSM 10411 / MH2</strain>
    </source>
</reference>
<dbReference type="AlphaFoldDB" id="F2LV20"/>
<dbReference type="KEGG" id="hmr:Hipma_0634"/>
<dbReference type="Pfam" id="PF07066">
    <property type="entry name" value="DUF3882"/>
    <property type="match status" value="1"/>
</dbReference>
<proteinExistence type="predicted"/>
<protein>
    <submittedName>
        <fullName evidence="1">Uncharacterized protein</fullName>
    </submittedName>
</protein>